<comment type="similarity">
    <text evidence="7 8">Belongs to the SFT2 family.</text>
</comment>
<sequence length="158" mass="17505">MFDKFKQAVGLQEQEEKGLIGQIDEAMTLSWKNRLIGFGCCFAFGCLLTIISIPMLWTMQITKFAILYSVGSVVSVMSTLFLMGPVKQCQRMLEEKRILATIVYIAAIAATLAVAFTTRNAILCLVMLIIQILALVWYCITWIPGGQAALKSIIFRGG</sequence>
<dbReference type="GO" id="GO:0016020">
    <property type="term" value="C:membrane"/>
    <property type="evidence" value="ECO:0007669"/>
    <property type="project" value="UniProtKB-SubCell"/>
</dbReference>
<evidence type="ECO:0000256" key="3">
    <source>
        <dbReference type="ARBA" id="ARBA00022692"/>
    </source>
</evidence>
<feature type="transmembrane region" description="Helical" evidence="8">
    <location>
        <begin position="122"/>
        <end position="143"/>
    </location>
</feature>
<dbReference type="PANTHER" id="PTHR23137:SF6">
    <property type="entry name" value="VESICLE TRANSPORT PROTEIN"/>
    <property type="match status" value="1"/>
</dbReference>
<dbReference type="OrthoDB" id="73614at2759"/>
<comment type="subcellular location">
    <subcellularLocation>
        <location evidence="1 8">Membrane</location>
        <topology evidence="1 8">Multi-pass membrane protein</topology>
    </subcellularLocation>
</comment>
<evidence type="ECO:0000256" key="4">
    <source>
        <dbReference type="ARBA" id="ARBA00022927"/>
    </source>
</evidence>
<dbReference type="InterPro" id="IPR007305">
    <property type="entry name" value="Vesicle_transpt_Got1/SFT2"/>
</dbReference>
<protein>
    <recommendedName>
        <fullName evidence="8">Vesicle transport protein</fullName>
    </recommendedName>
</protein>
<feature type="transmembrane region" description="Helical" evidence="8">
    <location>
        <begin position="65"/>
        <end position="86"/>
    </location>
</feature>
<proteinExistence type="inferred from homology"/>
<dbReference type="GO" id="GO:0016192">
    <property type="term" value="P:vesicle-mediated transport"/>
    <property type="evidence" value="ECO:0007669"/>
    <property type="project" value="InterPro"/>
</dbReference>
<organism evidence="9 10">
    <name type="scientific">Volvox reticuliferus</name>
    <dbReference type="NCBI Taxonomy" id="1737510"/>
    <lineage>
        <taxon>Eukaryota</taxon>
        <taxon>Viridiplantae</taxon>
        <taxon>Chlorophyta</taxon>
        <taxon>core chlorophytes</taxon>
        <taxon>Chlorophyceae</taxon>
        <taxon>CS clade</taxon>
        <taxon>Chlamydomonadales</taxon>
        <taxon>Volvocaceae</taxon>
        <taxon>Volvox</taxon>
    </lineage>
</organism>
<dbReference type="PANTHER" id="PTHR23137">
    <property type="entry name" value="VESICLE TRANSPORT PROTEIN-RELATED"/>
    <property type="match status" value="1"/>
</dbReference>
<accession>A0A8J4C3C7</accession>
<keyword evidence="3 8" id="KW-0812">Transmembrane</keyword>
<dbReference type="GO" id="GO:0015031">
    <property type="term" value="P:protein transport"/>
    <property type="evidence" value="ECO:0007669"/>
    <property type="project" value="UniProtKB-KW"/>
</dbReference>
<evidence type="ECO:0000313" key="9">
    <source>
        <dbReference type="EMBL" id="GIM00192.1"/>
    </source>
</evidence>
<comment type="function">
    <text evidence="8">May be involved in fusion of retrograde transport vesicles derived from an endocytic compartment with the Golgi complex.</text>
</comment>
<keyword evidence="2 8" id="KW-0813">Transport</keyword>
<keyword evidence="5 8" id="KW-1133">Transmembrane helix</keyword>
<name>A0A8J4C3C7_9CHLO</name>
<dbReference type="Proteomes" id="UP000722791">
    <property type="component" value="Unassembled WGS sequence"/>
</dbReference>
<gene>
    <name evidence="9" type="ORF">Vretimale_5353</name>
</gene>
<feature type="transmembrane region" description="Helical" evidence="8">
    <location>
        <begin position="98"/>
        <end position="116"/>
    </location>
</feature>
<evidence type="ECO:0000256" key="5">
    <source>
        <dbReference type="ARBA" id="ARBA00022989"/>
    </source>
</evidence>
<dbReference type="GO" id="GO:0005737">
    <property type="term" value="C:cytoplasm"/>
    <property type="evidence" value="ECO:0007669"/>
    <property type="project" value="UniProtKB-ARBA"/>
</dbReference>
<reference evidence="9" key="1">
    <citation type="journal article" date="2021" name="Proc. Natl. Acad. Sci. U.S.A.">
        <title>Three genomes in the algal genus Volvox reveal the fate of a haploid sex-determining region after a transition to homothallism.</title>
        <authorList>
            <person name="Yamamoto K."/>
            <person name="Hamaji T."/>
            <person name="Kawai-Toyooka H."/>
            <person name="Matsuzaki R."/>
            <person name="Takahashi F."/>
            <person name="Nishimura Y."/>
            <person name="Kawachi M."/>
            <person name="Noguchi H."/>
            <person name="Minakuchi Y."/>
            <person name="Umen J.G."/>
            <person name="Toyoda A."/>
            <person name="Nozaki H."/>
        </authorList>
    </citation>
    <scope>NUCLEOTIDE SEQUENCE</scope>
    <source>
        <strain evidence="9">NIES-3785</strain>
    </source>
</reference>
<keyword evidence="6 8" id="KW-0472">Membrane</keyword>
<evidence type="ECO:0000256" key="7">
    <source>
        <dbReference type="ARBA" id="ARBA00025800"/>
    </source>
</evidence>
<dbReference type="InterPro" id="IPR011691">
    <property type="entry name" value="Vesicle_transpt_SFT2"/>
</dbReference>
<keyword evidence="4 8" id="KW-0653">Protein transport</keyword>
<evidence type="ECO:0000313" key="10">
    <source>
        <dbReference type="Proteomes" id="UP000722791"/>
    </source>
</evidence>
<dbReference type="EMBL" id="BNCQ01000007">
    <property type="protein sequence ID" value="GIM00192.1"/>
    <property type="molecule type" value="Genomic_DNA"/>
</dbReference>
<dbReference type="AlphaFoldDB" id="A0A8J4C3C7"/>
<evidence type="ECO:0000256" key="6">
    <source>
        <dbReference type="ARBA" id="ARBA00023136"/>
    </source>
</evidence>
<evidence type="ECO:0000256" key="1">
    <source>
        <dbReference type="ARBA" id="ARBA00004141"/>
    </source>
</evidence>
<evidence type="ECO:0000256" key="2">
    <source>
        <dbReference type="ARBA" id="ARBA00022448"/>
    </source>
</evidence>
<comment type="caution">
    <text evidence="9">The sequence shown here is derived from an EMBL/GenBank/DDBJ whole genome shotgun (WGS) entry which is preliminary data.</text>
</comment>
<dbReference type="Pfam" id="PF04178">
    <property type="entry name" value="Got1"/>
    <property type="match status" value="1"/>
</dbReference>
<dbReference type="GO" id="GO:0012505">
    <property type="term" value="C:endomembrane system"/>
    <property type="evidence" value="ECO:0007669"/>
    <property type="project" value="UniProtKB-ARBA"/>
</dbReference>
<evidence type="ECO:0000256" key="8">
    <source>
        <dbReference type="RuleBase" id="RU363111"/>
    </source>
</evidence>
<feature type="transmembrane region" description="Helical" evidence="8">
    <location>
        <begin position="35"/>
        <end position="59"/>
    </location>
</feature>